<keyword evidence="2" id="KW-1133">Transmembrane helix</keyword>
<feature type="region of interest" description="Disordered" evidence="1">
    <location>
        <begin position="43"/>
        <end position="64"/>
    </location>
</feature>
<reference evidence="3 4" key="1">
    <citation type="submission" date="2015-07" db="EMBL/GenBank/DDBJ databases">
        <title>Draft genome of Bellilinea caldifistulae DSM 17877.</title>
        <authorList>
            <person name="Hemp J."/>
            <person name="Ward L.M."/>
            <person name="Pace L.A."/>
            <person name="Fischer W.W."/>
        </authorList>
    </citation>
    <scope>NUCLEOTIDE SEQUENCE [LARGE SCALE GENOMIC DNA]</scope>
    <source>
        <strain evidence="3 4">GOMI-1</strain>
    </source>
</reference>
<comment type="caution">
    <text evidence="3">The sequence shown here is derived from an EMBL/GenBank/DDBJ whole genome shotgun (WGS) entry which is preliminary data.</text>
</comment>
<accession>A0A0P6WYE8</accession>
<protein>
    <submittedName>
        <fullName evidence="3">Uncharacterized protein</fullName>
    </submittedName>
</protein>
<dbReference type="AlphaFoldDB" id="A0A0P6WYE8"/>
<organism evidence="3 4">
    <name type="scientific">Bellilinea caldifistulae</name>
    <dbReference type="NCBI Taxonomy" id="360411"/>
    <lineage>
        <taxon>Bacteria</taxon>
        <taxon>Bacillati</taxon>
        <taxon>Chloroflexota</taxon>
        <taxon>Anaerolineae</taxon>
        <taxon>Anaerolineales</taxon>
        <taxon>Anaerolineaceae</taxon>
        <taxon>Bellilinea</taxon>
    </lineage>
</organism>
<dbReference type="RefSeq" id="WP_061915176.1">
    <property type="nucleotide sequence ID" value="NZ_DF967971.1"/>
</dbReference>
<name>A0A0P6WYE8_9CHLR</name>
<gene>
    <name evidence="3" type="ORF">AC812_14965</name>
</gene>
<evidence type="ECO:0000313" key="4">
    <source>
        <dbReference type="Proteomes" id="UP000050514"/>
    </source>
</evidence>
<keyword evidence="2" id="KW-0472">Membrane</keyword>
<evidence type="ECO:0000256" key="1">
    <source>
        <dbReference type="SAM" id="MobiDB-lite"/>
    </source>
</evidence>
<keyword evidence="2" id="KW-0812">Transmembrane</keyword>
<keyword evidence="4" id="KW-1185">Reference proteome</keyword>
<dbReference type="Proteomes" id="UP000050514">
    <property type="component" value="Unassembled WGS sequence"/>
</dbReference>
<proteinExistence type="predicted"/>
<dbReference type="EMBL" id="LGHJ01000020">
    <property type="protein sequence ID" value="KPL73669.1"/>
    <property type="molecule type" value="Genomic_DNA"/>
</dbReference>
<evidence type="ECO:0000313" key="3">
    <source>
        <dbReference type="EMBL" id="KPL73669.1"/>
    </source>
</evidence>
<feature type="transmembrane region" description="Helical" evidence="2">
    <location>
        <begin position="93"/>
        <end position="116"/>
    </location>
</feature>
<sequence length="129" mass="14457">MLQSPNCPACGAPLPDSQSPAGVVCEYCGIFIRAERPIQAEQMAGTKIDQPPRPEIEVISPQGNTFSNPELNWDSAPQWREIKMPRWRTLRRSLLSSILIVVALVCFSCFCLLTVLDKPLQRLFNSLSR</sequence>
<evidence type="ECO:0000256" key="2">
    <source>
        <dbReference type="SAM" id="Phobius"/>
    </source>
</evidence>